<dbReference type="AlphaFoldDB" id="A0A2Z2NAA6"/>
<sequence length="160" mass="17471">MVIALDGSGDIVYEALGSYIDDLCGSVFLGTARGKVVLYKMGTYPLTPTGEPLPFLNVFYSHGMLEITGIWNRDGKSGAFLLKMVPSGIEVRDEGIIYITFHPSDGGIVLVTLYGNEGLAKTLEGAVLDCRTERREDEKMLSSMLGIRSIIPPQWETSHP</sequence>
<protein>
    <submittedName>
        <fullName evidence="1">Uncharacterized protein</fullName>
    </submittedName>
</protein>
<evidence type="ECO:0000313" key="2">
    <source>
        <dbReference type="Proteomes" id="UP000250085"/>
    </source>
</evidence>
<dbReference type="EMBL" id="CP015106">
    <property type="protein sequence ID" value="ASJ14676.1"/>
    <property type="molecule type" value="Genomic_DNA"/>
</dbReference>
<keyword evidence="2" id="KW-1185">Reference proteome</keyword>
<name>A0A2Z2NAA6_9EURY</name>
<reference evidence="1 2" key="1">
    <citation type="submission" date="2016-04" db="EMBL/GenBank/DDBJ databases">
        <title>Complete genome sequence of Thermococcus radiotolerans type strain EJ2.</title>
        <authorList>
            <person name="Oger P.M."/>
        </authorList>
    </citation>
    <scope>NUCLEOTIDE SEQUENCE [LARGE SCALE GENOMIC DNA]</scope>
    <source>
        <strain evidence="1 2">EJ2</strain>
    </source>
</reference>
<accession>A0A2Z2NAA6</accession>
<evidence type="ECO:0000313" key="1">
    <source>
        <dbReference type="EMBL" id="ASJ14676.1"/>
    </source>
</evidence>
<dbReference type="KEGG" id="trl:A3L10_05835"/>
<organism evidence="1 2">
    <name type="scientific">Thermococcus radiotolerans</name>
    <dbReference type="NCBI Taxonomy" id="187880"/>
    <lineage>
        <taxon>Archaea</taxon>
        <taxon>Methanobacteriati</taxon>
        <taxon>Methanobacteriota</taxon>
        <taxon>Thermococci</taxon>
        <taxon>Thermococcales</taxon>
        <taxon>Thermococcaceae</taxon>
        <taxon>Thermococcus</taxon>
    </lineage>
</organism>
<dbReference type="Proteomes" id="UP000250085">
    <property type="component" value="Chromosome"/>
</dbReference>
<gene>
    <name evidence="1" type="ORF">A3L10_05835</name>
</gene>
<proteinExistence type="predicted"/>